<dbReference type="Proteomes" id="UP000239290">
    <property type="component" value="Unassembled WGS sequence"/>
</dbReference>
<dbReference type="EMBL" id="PUIO01000095">
    <property type="protein sequence ID" value="PQP13936.1"/>
    <property type="molecule type" value="Genomic_DNA"/>
</dbReference>
<organism evidence="2 3">
    <name type="scientific">Rhodococcus opacus</name>
    <name type="common">Nocardia opaca</name>
    <dbReference type="NCBI Taxonomy" id="37919"/>
    <lineage>
        <taxon>Bacteria</taxon>
        <taxon>Bacillati</taxon>
        <taxon>Actinomycetota</taxon>
        <taxon>Actinomycetes</taxon>
        <taxon>Mycobacteriales</taxon>
        <taxon>Nocardiaceae</taxon>
        <taxon>Rhodococcus</taxon>
    </lineage>
</organism>
<gene>
    <name evidence="2" type="ORF">C5613_41680</name>
</gene>
<accession>A0A2S8IGM6</accession>
<evidence type="ECO:0000313" key="2">
    <source>
        <dbReference type="EMBL" id="PQP13936.1"/>
    </source>
</evidence>
<evidence type="ECO:0000313" key="3">
    <source>
        <dbReference type="Proteomes" id="UP000239290"/>
    </source>
</evidence>
<dbReference type="AlphaFoldDB" id="A0A2S8IGM6"/>
<protein>
    <submittedName>
        <fullName evidence="2">Uncharacterized protein</fullName>
    </submittedName>
</protein>
<sequence length="88" mass="8966">MTTWTLWLGALLVVVGSTAQIKHQTGAARALWVLAVLAFVATAVGAITASELSLPLLLILVAAIAATCALVAVTKEPTKTVAARKGAE</sequence>
<evidence type="ECO:0000256" key="1">
    <source>
        <dbReference type="SAM" id="Phobius"/>
    </source>
</evidence>
<feature type="transmembrane region" description="Helical" evidence="1">
    <location>
        <begin position="29"/>
        <end position="49"/>
    </location>
</feature>
<dbReference type="RefSeq" id="WP_105423710.1">
    <property type="nucleotide sequence ID" value="NZ_PUIO01000095.1"/>
</dbReference>
<feature type="transmembrane region" description="Helical" evidence="1">
    <location>
        <begin position="56"/>
        <end position="74"/>
    </location>
</feature>
<keyword evidence="1" id="KW-1133">Transmembrane helix</keyword>
<keyword evidence="1" id="KW-0812">Transmembrane</keyword>
<name>A0A2S8IGM6_RHOOP</name>
<keyword evidence="1" id="KW-0472">Membrane</keyword>
<comment type="caution">
    <text evidence="2">The sequence shown here is derived from an EMBL/GenBank/DDBJ whole genome shotgun (WGS) entry which is preliminary data.</text>
</comment>
<proteinExistence type="predicted"/>
<reference evidence="3" key="1">
    <citation type="submission" date="2018-02" db="EMBL/GenBank/DDBJ databases">
        <title>Draft genome sequencing of Rhodococcus opacus KU647198.</title>
        <authorList>
            <person name="Zheng B.-X."/>
        </authorList>
    </citation>
    <scope>NUCLEOTIDE SEQUENCE [LARGE SCALE GENOMIC DNA]</scope>
    <source>
        <strain evidence="3">04-OD7</strain>
    </source>
</reference>